<proteinExistence type="predicted"/>
<keyword evidence="2" id="KW-1185">Reference proteome</keyword>
<dbReference type="RefSeq" id="YP_294058.1">
    <property type="nucleotide sequence ID" value="NC_007346.1"/>
</dbReference>
<evidence type="ECO:0000313" key="1">
    <source>
        <dbReference type="EMBL" id="CAI65727.1"/>
    </source>
</evidence>
<reference evidence="1 2" key="1">
    <citation type="journal article" date="2005" name="Science">
        <title>Complete genome sequence and lytic phase transcription profile of a Coccolithovirus.</title>
        <authorList>
            <person name="Wilson W.H."/>
            <person name="Schroeder D.C."/>
            <person name="Allen M.J."/>
            <person name="Holden M.T.G."/>
            <person name="Parkhill J."/>
            <person name="Barrell B.G."/>
            <person name="Churcher C."/>
            <person name="Hamlin N."/>
            <person name="Mungall K."/>
            <person name="Norbertczak H."/>
            <person name="Quail M.A."/>
            <person name="Price C."/>
            <person name="Rabbinowitsch E."/>
            <person name="Walker D."/>
            <person name="Craigon M."/>
            <person name="Roy D."/>
            <person name="Ghazal P."/>
        </authorList>
    </citation>
    <scope>NUCLEOTIDE SEQUENCE [LARGE SCALE GENOMIC DNA]</scope>
    <source>
        <strain evidence="2">Isolate United Kingdom/English Channel/1999</strain>
    </source>
</reference>
<protein>
    <submittedName>
        <fullName evidence="1">Uncharacterized protein</fullName>
    </submittedName>
</protein>
<organism evidence="1 2">
    <name type="scientific">Emiliania huxleyi virus 86 (isolate United Kingdom/English Channel/1999)</name>
    <name type="common">EhV-86</name>
    <dbReference type="NCBI Taxonomy" id="654925"/>
    <lineage>
        <taxon>Viruses</taxon>
        <taxon>Varidnaviria</taxon>
        <taxon>Bamfordvirae</taxon>
        <taxon>Nucleocytoviricota</taxon>
        <taxon>Megaviricetes</taxon>
        <taxon>Algavirales</taxon>
        <taxon>Phycodnaviridae</taxon>
        <taxon>Coccolithovirus</taxon>
        <taxon>Coccolithovirus huxleyi</taxon>
        <taxon>Emiliania huxleyi virus 86</taxon>
    </lineage>
</organism>
<accession>Q4A2H9</accession>
<dbReference type="KEGG" id="vg:3654751"/>
<dbReference type="Proteomes" id="UP000000863">
    <property type="component" value="Segment"/>
</dbReference>
<dbReference type="EMBL" id="AJ890364">
    <property type="protein sequence ID" value="CAI65727.1"/>
    <property type="molecule type" value="Genomic_DNA"/>
</dbReference>
<sequence length="278" mass="31919">MENNLREFIVDSDIYDWAASIIEDPNNFNNAVDIRVIQAQYTALLNTAAGALFLHRSNEVNDTMIARSMNPNDIRTKHGWTDRAFKYIFNDSIEKLAWRFEHFVKECQRLKNEAERVLNVSYIILAILSPSTQGVEMNPDTIQEIAKKRRIVDPYSQTDPADVKGELFLNPDNVGLSAQHISNIVIAFHARDPSMLLDTLNTAASIPIQSTIFVPADPEYQLQLVENLARSLRQDSELYLYADDLDSTIRFVRILWDPTPLYTESPHMDMLYYFPEMG</sequence>
<gene>
    <name evidence="1" type="ORF">EhV301</name>
</gene>
<name>Q4A2H9_EHV8U</name>
<organismHost>
    <name type="scientific">Emiliania huxleyi</name>
    <name type="common">Coccolithophore</name>
    <name type="synonym">Pontosphaera huxleyi</name>
    <dbReference type="NCBI Taxonomy" id="2903"/>
</organismHost>
<evidence type="ECO:0000313" key="2">
    <source>
        <dbReference type="Proteomes" id="UP000000863"/>
    </source>
</evidence>
<dbReference type="GeneID" id="3654751"/>